<feature type="region of interest" description="Disordered" evidence="1">
    <location>
        <begin position="26"/>
        <end position="48"/>
    </location>
</feature>
<dbReference type="VEuPathDB" id="VectorBase:PPAI001140"/>
<keyword evidence="3" id="KW-1185">Reference proteome</keyword>
<reference evidence="2" key="1">
    <citation type="submission" date="2022-08" db="UniProtKB">
        <authorList>
            <consortium name="EnsemblMetazoa"/>
        </authorList>
    </citation>
    <scope>IDENTIFICATION</scope>
    <source>
        <strain evidence="2">Israel</strain>
    </source>
</reference>
<evidence type="ECO:0000313" key="3">
    <source>
        <dbReference type="Proteomes" id="UP000092462"/>
    </source>
</evidence>
<sequence>MFSCTMSASACGVSLLRNYHHTEEKIDEDILEEGDEAENKQEDYSDTEEQTLCISLDDKISLACDDESEIFHEEKPLKIDEPIYAAVDLKDKYARRAKLKEEQERGKSISSDYEEVSSSTIVNLPTLPENRDKIQKISESDEEDNIYEPIEIASDMSYDSREGRNGMWKYFSSRINMDNFTDFTRRHRRREDSAPEPATPFVSSLAEIRKKWGSHRSSIKNRMKRIYSRRMTKSMPEVGGKSQNEERKLFRSLSRFKFPRASSLLDDLASRRRLVEEPPATGAKDETGQVDKFPNGKVVCHSTFYY</sequence>
<dbReference type="EMBL" id="AJVK01002529">
    <property type="status" value="NOT_ANNOTATED_CDS"/>
    <property type="molecule type" value="Genomic_DNA"/>
</dbReference>
<evidence type="ECO:0000256" key="1">
    <source>
        <dbReference type="SAM" id="MobiDB-lite"/>
    </source>
</evidence>
<feature type="compositionally biased region" description="Acidic residues" evidence="1">
    <location>
        <begin position="26"/>
        <end position="36"/>
    </location>
</feature>
<dbReference type="EMBL" id="AJVK01002530">
    <property type="status" value="NOT_ANNOTATED_CDS"/>
    <property type="molecule type" value="Genomic_DNA"/>
</dbReference>
<dbReference type="EnsemblMetazoa" id="PPAI001140-RA">
    <property type="protein sequence ID" value="PPAI001140-PA"/>
    <property type="gene ID" value="PPAI001140"/>
</dbReference>
<dbReference type="Proteomes" id="UP000092462">
    <property type="component" value="Unassembled WGS sequence"/>
</dbReference>
<organism evidence="2 3">
    <name type="scientific">Phlebotomus papatasi</name>
    <name type="common">Sandfly</name>
    <dbReference type="NCBI Taxonomy" id="29031"/>
    <lineage>
        <taxon>Eukaryota</taxon>
        <taxon>Metazoa</taxon>
        <taxon>Ecdysozoa</taxon>
        <taxon>Arthropoda</taxon>
        <taxon>Hexapoda</taxon>
        <taxon>Insecta</taxon>
        <taxon>Pterygota</taxon>
        <taxon>Neoptera</taxon>
        <taxon>Endopterygota</taxon>
        <taxon>Diptera</taxon>
        <taxon>Nematocera</taxon>
        <taxon>Psychodoidea</taxon>
        <taxon>Psychodidae</taxon>
        <taxon>Phlebotomus</taxon>
        <taxon>Phlebotomus</taxon>
    </lineage>
</organism>
<dbReference type="AlphaFoldDB" id="A0A1B0D1B7"/>
<dbReference type="VEuPathDB" id="VectorBase:PPAPM1_011333"/>
<name>A0A1B0D1B7_PHLPP</name>
<accession>A0A1B0D1B7</accession>
<proteinExistence type="predicted"/>
<evidence type="ECO:0000313" key="2">
    <source>
        <dbReference type="EnsemblMetazoa" id="PPAI001140-PA"/>
    </source>
</evidence>
<protein>
    <submittedName>
        <fullName evidence="2">Uncharacterized protein</fullName>
    </submittedName>
</protein>